<organism evidence="1 2">
    <name type="scientific">Coniosporium tulheliwenetii</name>
    <dbReference type="NCBI Taxonomy" id="3383036"/>
    <lineage>
        <taxon>Eukaryota</taxon>
        <taxon>Fungi</taxon>
        <taxon>Dikarya</taxon>
        <taxon>Ascomycota</taxon>
        <taxon>Pezizomycotina</taxon>
        <taxon>Dothideomycetes</taxon>
        <taxon>Dothideomycetes incertae sedis</taxon>
        <taxon>Coniosporium</taxon>
    </lineage>
</organism>
<protein>
    <submittedName>
        <fullName evidence="1">Uncharacterized protein</fullName>
    </submittedName>
</protein>
<comment type="caution">
    <text evidence="1">The sequence shown here is derived from an EMBL/GenBank/DDBJ whole genome shotgun (WGS) entry which is preliminary data.</text>
</comment>
<evidence type="ECO:0000313" key="2">
    <source>
        <dbReference type="Proteomes" id="UP001172680"/>
    </source>
</evidence>
<dbReference type="Proteomes" id="UP001172680">
    <property type="component" value="Unassembled WGS sequence"/>
</dbReference>
<name>A0ACC2ZKX7_9PEZI</name>
<dbReference type="EMBL" id="JAPDRP010000004">
    <property type="protein sequence ID" value="KAJ9648175.1"/>
    <property type="molecule type" value="Genomic_DNA"/>
</dbReference>
<gene>
    <name evidence="1" type="ORF">H2199_001953</name>
</gene>
<accession>A0ACC2ZKX7</accession>
<sequence>MSTQSPSQLLLLADHIKLSLLERRRAISLNLPQNSQDSQIARSLDQLSSGLSHLDAQLASSDDQSLRDQTNKIRQQYTELYRQFNGSAPPSDTLTQPNDPRLSDDFAAAQTRRPSVARNPPSSLKRAAGQGKKGVRFTDNPDTPSSAAGAGDDTTRAKLFPYKDNPSEEDIPISATQGELDNQQIHAYHSQVLREQDEQLDRLGESIGRQRELSMQIGDELDGQALLLDDVDEGVDRHQGQLDRAKKRLGRVGRKARENWSLSVIVVLIVILVLLIVILK</sequence>
<proteinExistence type="predicted"/>
<evidence type="ECO:0000313" key="1">
    <source>
        <dbReference type="EMBL" id="KAJ9648175.1"/>
    </source>
</evidence>
<reference evidence="1" key="1">
    <citation type="submission" date="2022-10" db="EMBL/GenBank/DDBJ databases">
        <title>Culturing micro-colonial fungi from biological soil crusts in the Mojave desert and describing Neophaeococcomyces mojavensis, and introducing the new genera and species Taxawa tesnikishii.</title>
        <authorList>
            <person name="Kurbessoian T."/>
            <person name="Stajich J.E."/>
        </authorList>
    </citation>
    <scope>NUCLEOTIDE SEQUENCE</scope>
    <source>
        <strain evidence="1">JES_115</strain>
    </source>
</reference>
<keyword evidence="2" id="KW-1185">Reference proteome</keyword>